<organism evidence="1 2">
    <name type="scientific">Winogradskyella pelagia</name>
    <dbReference type="NCBI Taxonomy" id="2819984"/>
    <lineage>
        <taxon>Bacteria</taxon>
        <taxon>Pseudomonadati</taxon>
        <taxon>Bacteroidota</taxon>
        <taxon>Flavobacteriia</taxon>
        <taxon>Flavobacteriales</taxon>
        <taxon>Flavobacteriaceae</taxon>
        <taxon>Winogradskyella</taxon>
    </lineage>
</organism>
<protein>
    <recommendedName>
        <fullName evidence="3">Outer membrane protein beta-barrel domain-containing protein</fullName>
    </recommendedName>
</protein>
<dbReference type="EMBL" id="JAGEVF010000009">
    <property type="protein sequence ID" value="MBO3117447.1"/>
    <property type="molecule type" value="Genomic_DNA"/>
</dbReference>
<keyword evidence="2" id="KW-1185">Reference proteome</keyword>
<evidence type="ECO:0008006" key="3">
    <source>
        <dbReference type="Google" id="ProtNLM"/>
    </source>
</evidence>
<reference evidence="1 2" key="1">
    <citation type="submission" date="2021-03" db="EMBL/GenBank/DDBJ databases">
        <title>Winogradskyella sp. nov., isolated from costal sediment.</title>
        <authorList>
            <person name="Gao C."/>
        </authorList>
    </citation>
    <scope>NUCLEOTIDE SEQUENCE [LARGE SCALE GENOMIC DNA]</scope>
    <source>
        <strain evidence="1 2">DF17</strain>
    </source>
</reference>
<proteinExistence type="predicted"/>
<name>A0ABS3T3Y2_9FLAO</name>
<gene>
    <name evidence="1" type="ORF">J4050_11855</name>
</gene>
<accession>A0ABS3T3Y2</accession>
<comment type="caution">
    <text evidence="1">The sequence shown here is derived from an EMBL/GenBank/DDBJ whole genome shotgun (WGS) entry which is preliminary data.</text>
</comment>
<sequence>MIKNIVILGIFLLCCAMYSQEENTISHLNERHGLSFLISHSYISQGKIDGTREWLAAPSFGINYNFKLNEKWSIGLHNDIIIESFVVEDTSKDEDLLEREYPISNLIVGTYKITESWGIAVGGGIEWERNENFGVIRIGTDYGLELNEKGLEVVFAINYDALIDAYDSINFGLGINKIFK</sequence>
<evidence type="ECO:0000313" key="1">
    <source>
        <dbReference type="EMBL" id="MBO3117447.1"/>
    </source>
</evidence>
<dbReference type="Proteomes" id="UP000676776">
    <property type="component" value="Unassembled WGS sequence"/>
</dbReference>
<dbReference type="RefSeq" id="WP_208154799.1">
    <property type="nucleotide sequence ID" value="NZ_JAGEVF010000009.1"/>
</dbReference>
<evidence type="ECO:0000313" key="2">
    <source>
        <dbReference type="Proteomes" id="UP000676776"/>
    </source>
</evidence>